<protein>
    <submittedName>
        <fullName evidence="1">Uncharacterized protein</fullName>
    </submittedName>
</protein>
<dbReference type="AlphaFoldDB" id="A0A5J5BD73"/>
<accession>A0A5J5BD73</accession>
<dbReference type="Proteomes" id="UP000325577">
    <property type="component" value="Linkage Group LG14"/>
</dbReference>
<name>A0A5J5BD73_9ASTE</name>
<sequence length="117" mass="13153">MRKKRWFDECGLATMLRGVNSTSGDSECSLMTMAGGATNEALRERVTCLENFIGVPEDDEAVSLSVSTEQHAIELVDLRKILDDFMTKTNARLNNIMEDVMSLTDVVKSTSRVWRMM</sequence>
<reference evidence="1 2" key="1">
    <citation type="submission" date="2019-09" db="EMBL/GenBank/DDBJ databases">
        <title>A chromosome-level genome assembly of the Chinese tupelo Nyssa sinensis.</title>
        <authorList>
            <person name="Yang X."/>
            <person name="Kang M."/>
            <person name="Yang Y."/>
            <person name="Xiong H."/>
            <person name="Wang M."/>
            <person name="Zhang Z."/>
            <person name="Wang Z."/>
            <person name="Wu H."/>
            <person name="Ma T."/>
            <person name="Liu J."/>
            <person name="Xi Z."/>
        </authorList>
    </citation>
    <scope>NUCLEOTIDE SEQUENCE [LARGE SCALE GENOMIC DNA]</scope>
    <source>
        <strain evidence="1">J267</strain>
        <tissue evidence="1">Leaf</tissue>
    </source>
</reference>
<evidence type="ECO:0000313" key="1">
    <source>
        <dbReference type="EMBL" id="KAA8539161.1"/>
    </source>
</evidence>
<organism evidence="1 2">
    <name type="scientific">Nyssa sinensis</name>
    <dbReference type="NCBI Taxonomy" id="561372"/>
    <lineage>
        <taxon>Eukaryota</taxon>
        <taxon>Viridiplantae</taxon>
        <taxon>Streptophyta</taxon>
        <taxon>Embryophyta</taxon>
        <taxon>Tracheophyta</taxon>
        <taxon>Spermatophyta</taxon>
        <taxon>Magnoliopsida</taxon>
        <taxon>eudicotyledons</taxon>
        <taxon>Gunneridae</taxon>
        <taxon>Pentapetalae</taxon>
        <taxon>asterids</taxon>
        <taxon>Cornales</taxon>
        <taxon>Nyssaceae</taxon>
        <taxon>Nyssa</taxon>
    </lineage>
</organism>
<proteinExistence type="predicted"/>
<gene>
    <name evidence="1" type="ORF">F0562_025853</name>
</gene>
<evidence type="ECO:0000313" key="2">
    <source>
        <dbReference type="Proteomes" id="UP000325577"/>
    </source>
</evidence>
<dbReference type="OrthoDB" id="1828717at2759"/>
<dbReference type="EMBL" id="CM018037">
    <property type="protein sequence ID" value="KAA8539161.1"/>
    <property type="molecule type" value="Genomic_DNA"/>
</dbReference>
<keyword evidence="2" id="KW-1185">Reference proteome</keyword>